<gene>
    <name evidence="3" type="ORF">EYC82_03770</name>
</gene>
<sequence length="204" mass="22918">MNHVLWEGKNIAPSKIVCIGRNYVEHIEELGNPVPDELVVFNKPNSSIGESLLSCHQEPLHFETELCFLVQQGEFVASAVGLDLTKRQLQSKLKKQALPWERAKAFNGSAIFTEFKSIDSDALPTLSFSLSVDGRPQQSANIERMMYKPEVIKKLVTEFMHLQDNDIVMTGTPKGVAEVNAGSLYHVQLFARQTLLVEHSWRAI</sequence>
<keyword evidence="3" id="KW-0378">Hydrolase</keyword>
<dbReference type="GO" id="GO:0016787">
    <property type="term" value="F:hydrolase activity"/>
    <property type="evidence" value="ECO:0007669"/>
    <property type="project" value="UniProtKB-KW"/>
</dbReference>
<name>A0ABT3T2H6_9GAMM</name>
<comment type="caution">
    <text evidence="3">The sequence shown here is derived from an EMBL/GenBank/DDBJ whole genome shotgun (WGS) entry which is preliminary data.</text>
</comment>
<dbReference type="EMBL" id="SHNO01000001">
    <property type="protein sequence ID" value="MCX2976468.1"/>
    <property type="molecule type" value="Genomic_DNA"/>
</dbReference>
<proteinExistence type="predicted"/>
<dbReference type="Gene3D" id="3.90.850.10">
    <property type="entry name" value="Fumarylacetoacetase-like, C-terminal domain"/>
    <property type="match status" value="1"/>
</dbReference>
<dbReference type="InterPro" id="IPR011234">
    <property type="entry name" value="Fumarylacetoacetase-like_C"/>
</dbReference>
<dbReference type="PANTHER" id="PTHR11820:SF7">
    <property type="entry name" value="ACYLPYRUVASE FAHD1, MITOCHONDRIAL"/>
    <property type="match status" value="1"/>
</dbReference>
<evidence type="ECO:0000313" key="4">
    <source>
        <dbReference type="Proteomes" id="UP001143304"/>
    </source>
</evidence>
<organism evidence="3 4">
    <name type="scientific">Candidatus Marimicrobium litorale</name>
    <dbReference type="NCBI Taxonomy" id="2518991"/>
    <lineage>
        <taxon>Bacteria</taxon>
        <taxon>Pseudomonadati</taxon>
        <taxon>Pseudomonadota</taxon>
        <taxon>Gammaproteobacteria</taxon>
        <taxon>Cellvibrionales</taxon>
        <taxon>Halieaceae</taxon>
        <taxon>Marimicrobium</taxon>
    </lineage>
</organism>
<reference evidence="3" key="1">
    <citation type="submission" date="2019-02" db="EMBL/GenBank/DDBJ databases">
        <authorList>
            <person name="Li S.-H."/>
        </authorList>
    </citation>
    <scope>NUCLEOTIDE SEQUENCE</scope>
    <source>
        <strain evidence="3">IMCC11814</strain>
    </source>
</reference>
<accession>A0ABT3T2H6</accession>
<evidence type="ECO:0000256" key="1">
    <source>
        <dbReference type="ARBA" id="ARBA00022723"/>
    </source>
</evidence>
<dbReference type="Proteomes" id="UP001143304">
    <property type="component" value="Unassembled WGS sequence"/>
</dbReference>
<dbReference type="InterPro" id="IPR036663">
    <property type="entry name" value="Fumarylacetoacetase_C_sf"/>
</dbReference>
<dbReference type="PANTHER" id="PTHR11820">
    <property type="entry name" value="ACYLPYRUVASE"/>
    <property type="match status" value="1"/>
</dbReference>
<dbReference type="RefSeq" id="WP_279248219.1">
    <property type="nucleotide sequence ID" value="NZ_SHNO01000001.1"/>
</dbReference>
<keyword evidence="4" id="KW-1185">Reference proteome</keyword>
<dbReference type="SUPFAM" id="SSF56529">
    <property type="entry name" value="FAH"/>
    <property type="match status" value="1"/>
</dbReference>
<dbReference type="Pfam" id="PF01557">
    <property type="entry name" value="FAA_hydrolase"/>
    <property type="match status" value="1"/>
</dbReference>
<evidence type="ECO:0000259" key="2">
    <source>
        <dbReference type="Pfam" id="PF01557"/>
    </source>
</evidence>
<keyword evidence="1" id="KW-0479">Metal-binding</keyword>
<evidence type="ECO:0000313" key="3">
    <source>
        <dbReference type="EMBL" id="MCX2976468.1"/>
    </source>
</evidence>
<feature type="domain" description="Fumarylacetoacetase-like C-terminal" evidence="2">
    <location>
        <begin position="15"/>
        <end position="183"/>
    </location>
</feature>
<protein>
    <submittedName>
        <fullName evidence="3">FAA hydrolase family protein</fullName>
    </submittedName>
</protein>